<dbReference type="KEGG" id="luo:HHL09_07235"/>
<sequence length="220" mass="23431">MLNPREASKTPFSSRIAFGIALLLAGSFGLAVAVMVPNHTPPPVAQKSLSANDAKIRTSLEQDSGKEAPAAVSTDDLVKFCAQHVTAARTFVVFSRGTCVVVNEPSSDPLADAKRKLSACADPNTPFIPEPTAEGDLIVSFREPVFQRFTREEMDKLAPALEKLAPALLSPAESVAAGADWTPPDQAKVGLLARRRMLEDASSVVPVRIIRAKNSETAAR</sequence>
<keyword evidence="2" id="KW-1185">Reference proteome</keyword>
<name>A0A858RGB8_9BACT</name>
<gene>
    <name evidence="1" type="ORF">HHL09_07235</name>
</gene>
<reference evidence="1 2" key="1">
    <citation type="submission" date="2020-04" db="EMBL/GenBank/DDBJ databases">
        <title>Luteolibacter sp. G-1-1-1 isolated from soil.</title>
        <authorList>
            <person name="Dahal R.H."/>
        </authorList>
    </citation>
    <scope>NUCLEOTIDE SEQUENCE [LARGE SCALE GENOMIC DNA]</scope>
    <source>
        <strain evidence="1 2">G-1-1-1</strain>
    </source>
</reference>
<evidence type="ECO:0000313" key="1">
    <source>
        <dbReference type="EMBL" id="QJE95588.1"/>
    </source>
</evidence>
<protein>
    <submittedName>
        <fullName evidence="1">Uncharacterized protein</fullName>
    </submittedName>
</protein>
<dbReference type="RefSeq" id="WP_169453902.1">
    <property type="nucleotide sequence ID" value="NZ_CP051774.1"/>
</dbReference>
<evidence type="ECO:0000313" key="2">
    <source>
        <dbReference type="Proteomes" id="UP000501812"/>
    </source>
</evidence>
<dbReference type="AlphaFoldDB" id="A0A858RGB8"/>
<proteinExistence type="predicted"/>
<dbReference type="EMBL" id="CP051774">
    <property type="protein sequence ID" value="QJE95588.1"/>
    <property type="molecule type" value="Genomic_DNA"/>
</dbReference>
<accession>A0A858RGB8</accession>
<dbReference type="Proteomes" id="UP000501812">
    <property type="component" value="Chromosome"/>
</dbReference>
<organism evidence="1 2">
    <name type="scientific">Luteolibacter luteus</name>
    <dbReference type="NCBI Taxonomy" id="2728835"/>
    <lineage>
        <taxon>Bacteria</taxon>
        <taxon>Pseudomonadati</taxon>
        <taxon>Verrucomicrobiota</taxon>
        <taxon>Verrucomicrobiia</taxon>
        <taxon>Verrucomicrobiales</taxon>
        <taxon>Verrucomicrobiaceae</taxon>
        <taxon>Luteolibacter</taxon>
    </lineage>
</organism>